<dbReference type="Gene3D" id="2.20.28.230">
    <property type="match status" value="1"/>
</dbReference>
<proteinExistence type="predicted"/>
<dbReference type="AlphaFoldDB" id="A0A6A4WNY9"/>
<name>A0A6A4WNY9_AMPAM</name>
<evidence type="ECO:0000313" key="8">
    <source>
        <dbReference type="Proteomes" id="UP000440578"/>
    </source>
</evidence>
<keyword evidence="8" id="KW-1185">Reference proteome</keyword>
<dbReference type="PANTHER" id="PTHR19325:SF560">
    <property type="entry name" value="SUSHI, VON WILLEBRAND FACTOR TYPE A, EGF AND PENTRAXIN DOMAIN-CONTAINING PROTEIN 1"/>
    <property type="match status" value="1"/>
</dbReference>
<dbReference type="Pfam" id="PF00084">
    <property type="entry name" value="Sushi"/>
    <property type="match status" value="1"/>
</dbReference>
<comment type="caution">
    <text evidence="5">Lacks conserved residue(s) required for the propagation of feature annotation.</text>
</comment>
<dbReference type="Proteomes" id="UP000440578">
    <property type="component" value="Unassembled WGS sequence"/>
</dbReference>
<dbReference type="PANTHER" id="PTHR19325">
    <property type="entry name" value="COMPLEMENT COMPONENT-RELATED SUSHI DOMAIN-CONTAINING"/>
    <property type="match status" value="1"/>
</dbReference>
<dbReference type="EMBL" id="VIIS01000616">
    <property type="protein sequence ID" value="KAF0307019.1"/>
    <property type="molecule type" value="Genomic_DNA"/>
</dbReference>
<organism evidence="7 8">
    <name type="scientific">Amphibalanus amphitrite</name>
    <name type="common">Striped barnacle</name>
    <name type="synonym">Balanus amphitrite</name>
    <dbReference type="NCBI Taxonomy" id="1232801"/>
    <lineage>
        <taxon>Eukaryota</taxon>
        <taxon>Metazoa</taxon>
        <taxon>Ecdysozoa</taxon>
        <taxon>Arthropoda</taxon>
        <taxon>Crustacea</taxon>
        <taxon>Multicrustacea</taxon>
        <taxon>Cirripedia</taxon>
        <taxon>Thoracica</taxon>
        <taxon>Thoracicalcarea</taxon>
        <taxon>Balanomorpha</taxon>
        <taxon>Balanoidea</taxon>
        <taxon>Balanidae</taxon>
        <taxon>Amphibalaninae</taxon>
        <taxon>Amphibalanus</taxon>
    </lineage>
</organism>
<dbReference type="Gene3D" id="2.10.70.10">
    <property type="entry name" value="Complement Module, domain 1"/>
    <property type="match status" value="1"/>
</dbReference>
<evidence type="ECO:0000259" key="6">
    <source>
        <dbReference type="PROSITE" id="PS50923"/>
    </source>
</evidence>
<dbReference type="SUPFAM" id="SSF57535">
    <property type="entry name" value="Complement control module/SCR domain"/>
    <property type="match status" value="1"/>
</dbReference>
<dbReference type="SMART" id="SM00032">
    <property type="entry name" value="CCP"/>
    <property type="match status" value="2"/>
</dbReference>
<keyword evidence="1 5" id="KW-0768">Sushi</keyword>
<dbReference type="InterPro" id="IPR000436">
    <property type="entry name" value="Sushi_SCR_CCP_dom"/>
</dbReference>
<accession>A0A6A4WNY9</accession>
<evidence type="ECO:0000313" key="7">
    <source>
        <dbReference type="EMBL" id="KAF0307019.1"/>
    </source>
</evidence>
<dbReference type="PROSITE" id="PS50923">
    <property type="entry name" value="SUSHI"/>
    <property type="match status" value="1"/>
</dbReference>
<gene>
    <name evidence="7" type="ORF">FJT64_021573</name>
</gene>
<dbReference type="CDD" id="cd00033">
    <property type="entry name" value="CCP"/>
    <property type="match status" value="1"/>
</dbReference>
<dbReference type="OrthoDB" id="6395183at2759"/>
<feature type="domain" description="Sushi" evidence="6">
    <location>
        <begin position="185"/>
        <end position="246"/>
    </location>
</feature>
<evidence type="ECO:0000256" key="4">
    <source>
        <dbReference type="ARBA" id="ARBA00023180"/>
    </source>
</evidence>
<protein>
    <recommendedName>
        <fullName evidence="6">Sushi domain-containing protein</fullName>
    </recommendedName>
</protein>
<evidence type="ECO:0000256" key="2">
    <source>
        <dbReference type="ARBA" id="ARBA00022737"/>
    </source>
</evidence>
<evidence type="ECO:0000256" key="3">
    <source>
        <dbReference type="ARBA" id="ARBA00023157"/>
    </source>
</evidence>
<evidence type="ECO:0000256" key="5">
    <source>
        <dbReference type="PROSITE-ProRule" id="PRU00302"/>
    </source>
</evidence>
<dbReference type="InterPro" id="IPR050350">
    <property type="entry name" value="Compl-Cell_Adhes-Reg"/>
</dbReference>
<keyword evidence="3" id="KW-1015">Disulfide bond</keyword>
<comment type="caution">
    <text evidence="7">The sequence shown here is derived from an EMBL/GenBank/DDBJ whole genome shotgun (WGS) entry which is preliminary data.</text>
</comment>
<reference evidence="7 8" key="1">
    <citation type="submission" date="2019-07" db="EMBL/GenBank/DDBJ databases">
        <title>Draft genome assembly of a fouling barnacle, Amphibalanus amphitrite (Darwin, 1854): The first reference genome for Thecostraca.</title>
        <authorList>
            <person name="Kim W."/>
        </authorList>
    </citation>
    <scope>NUCLEOTIDE SEQUENCE [LARGE SCALE GENOMIC DNA]</scope>
    <source>
        <strain evidence="7">SNU_AA5</strain>
        <tissue evidence="7">Soma without cirri and trophi</tissue>
    </source>
</reference>
<dbReference type="InterPro" id="IPR035976">
    <property type="entry name" value="Sushi/SCR/CCP_sf"/>
</dbReference>
<keyword evidence="4" id="KW-0325">Glycoprotein</keyword>
<evidence type="ECO:0000256" key="1">
    <source>
        <dbReference type="ARBA" id="ARBA00022659"/>
    </source>
</evidence>
<sequence length="320" mass="34201">MTDCKAAVDGSLDTWCMLAPSDGPQALTVHLEANATVDRVLVRALDTRSAVALRTLNKTVTLNNEVDCPCQDLNSDKITPPVSGGQVCVCPEQASTVGQFEVRVSAERGAFLALSVADIVVLERSDDDDGDGCALLGHPAHGLYEPVQTDTVKLSCDPGYSPSCSDPVRCSDLQSGTARLSCVAANCSSPPTIPHTTTGPTTGTGWGSVVEYSCAAGYALYPSEQNTTSTCGSDSLWSLGHISCVLETDIRVVAMRLGEQHERSMAALRAELETLLMGLRADQNRTQQRLSKLERDMAYLGAYQRRYPTEDATEPAPEEQ</sequence>
<keyword evidence="2" id="KW-0677">Repeat</keyword>